<comment type="caution">
    <text evidence="3">The sequence shown here is derived from an EMBL/GenBank/DDBJ whole genome shotgun (WGS) entry which is preliminary data.</text>
</comment>
<comment type="similarity">
    <text evidence="1">Belongs to the cytochrome P450 family.</text>
</comment>
<dbReference type="PROSITE" id="PS00086">
    <property type="entry name" value="CYTOCHROME_P450"/>
    <property type="match status" value="1"/>
</dbReference>
<feature type="region of interest" description="Disordered" evidence="2">
    <location>
        <begin position="1"/>
        <end position="32"/>
    </location>
</feature>
<dbReference type="Proteomes" id="UP001501094">
    <property type="component" value="Unassembled WGS sequence"/>
</dbReference>
<evidence type="ECO:0000256" key="2">
    <source>
        <dbReference type="SAM" id="MobiDB-lite"/>
    </source>
</evidence>
<evidence type="ECO:0000313" key="3">
    <source>
        <dbReference type="EMBL" id="GAA1869528.1"/>
    </source>
</evidence>
<proteinExistence type="inferred from homology"/>
<sequence>MSSSITLDDRDDVAGSAADAGGRGGRPLRLGDPASVPAVTGLWTAHDDVARLRDEWGDAAPVELAPGARAWLVTEYRTIVEMARGRFPLSAAAGTWSGHTGRPGAAASPLLQPLVASRRPIVGQADGTLHERLRTPIDEVFGSVDESEAARITRATCEDLAGRFAATGVADLVREYVEPIPHLTFGVVMGFDPATARQVFDAAARAGAGDASAVHEVSFLLTGQKTGPAGRLARHAAYESTAEAALGLLSLVATASQGLRAWLGQTLHLSLTDARFASRLTGGQLGIDEALDEVLWAASPVSALAPRIAAEDFLLGDKLVQQGDAVLLGVGALGSDPGLRAQGDTSGSRAHLAFGAGAHACPAPRLARLIVRTAVETLHHRLTPTLALRPEELRWTPDLRFRLLEALPVVFHPENAPEGTS</sequence>
<dbReference type="InterPro" id="IPR002397">
    <property type="entry name" value="Cyt_P450_B"/>
</dbReference>
<dbReference type="EMBL" id="BAAANL010000006">
    <property type="protein sequence ID" value="GAA1869528.1"/>
    <property type="molecule type" value="Genomic_DNA"/>
</dbReference>
<evidence type="ECO:0000313" key="4">
    <source>
        <dbReference type="Proteomes" id="UP001501094"/>
    </source>
</evidence>
<accession>A0ABN2NJ18</accession>
<organism evidence="3 4">
    <name type="scientific">Myceligenerans crystallogenes</name>
    <dbReference type="NCBI Taxonomy" id="316335"/>
    <lineage>
        <taxon>Bacteria</taxon>
        <taxon>Bacillati</taxon>
        <taxon>Actinomycetota</taxon>
        <taxon>Actinomycetes</taxon>
        <taxon>Micrococcales</taxon>
        <taxon>Promicromonosporaceae</taxon>
        <taxon>Myceligenerans</taxon>
    </lineage>
</organism>
<dbReference type="RefSeq" id="WP_344104465.1">
    <property type="nucleotide sequence ID" value="NZ_BAAANL010000006.1"/>
</dbReference>
<dbReference type="InterPro" id="IPR036396">
    <property type="entry name" value="Cyt_P450_sf"/>
</dbReference>
<dbReference type="PANTHER" id="PTHR46696">
    <property type="entry name" value="P450, PUTATIVE (EUROFUNG)-RELATED"/>
    <property type="match status" value="1"/>
</dbReference>
<dbReference type="Gene3D" id="1.10.630.10">
    <property type="entry name" value="Cytochrome P450"/>
    <property type="match status" value="1"/>
</dbReference>
<protein>
    <submittedName>
        <fullName evidence="3">Cytochrome P450</fullName>
    </submittedName>
</protein>
<gene>
    <name evidence="3" type="ORF">GCM10009751_30440</name>
</gene>
<dbReference type="InterPro" id="IPR017972">
    <property type="entry name" value="Cyt_P450_CS"/>
</dbReference>
<dbReference type="PRINTS" id="PR00359">
    <property type="entry name" value="BP450"/>
</dbReference>
<reference evidence="3 4" key="1">
    <citation type="journal article" date="2019" name="Int. J. Syst. Evol. Microbiol.">
        <title>The Global Catalogue of Microorganisms (GCM) 10K type strain sequencing project: providing services to taxonomists for standard genome sequencing and annotation.</title>
        <authorList>
            <consortium name="The Broad Institute Genomics Platform"/>
            <consortium name="The Broad Institute Genome Sequencing Center for Infectious Disease"/>
            <person name="Wu L."/>
            <person name="Ma J."/>
        </authorList>
    </citation>
    <scope>NUCLEOTIDE SEQUENCE [LARGE SCALE GENOMIC DNA]</scope>
    <source>
        <strain evidence="3 4">JCM 14326</strain>
    </source>
</reference>
<name>A0ABN2NJ18_9MICO</name>
<dbReference type="SUPFAM" id="SSF48264">
    <property type="entry name" value="Cytochrome P450"/>
    <property type="match status" value="1"/>
</dbReference>
<keyword evidence="4" id="KW-1185">Reference proteome</keyword>
<dbReference type="PANTHER" id="PTHR46696:SF1">
    <property type="entry name" value="CYTOCHROME P450 YJIB-RELATED"/>
    <property type="match status" value="1"/>
</dbReference>
<evidence type="ECO:0000256" key="1">
    <source>
        <dbReference type="ARBA" id="ARBA00010617"/>
    </source>
</evidence>